<dbReference type="SMART" id="SM00422">
    <property type="entry name" value="HTH_MERR"/>
    <property type="match status" value="1"/>
</dbReference>
<accession>A0A267ME42</accession>
<dbReference type="Gene3D" id="1.10.1660.10">
    <property type="match status" value="1"/>
</dbReference>
<dbReference type="CDD" id="cd01106">
    <property type="entry name" value="HTH_TipAL-Mta"/>
    <property type="match status" value="1"/>
</dbReference>
<dbReference type="GO" id="GO:0003700">
    <property type="term" value="F:DNA-binding transcription factor activity"/>
    <property type="evidence" value="ECO:0007669"/>
    <property type="project" value="InterPro"/>
</dbReference>
<comment type="caution">
    <text evidence="4">The sequence shown here is derived from an EMBL/GenBank/DDBJ whole genome shotgun (WGS) entry which is preliminary data.</text>
</comment>
<dbReference type="SUPFAM" id="SSF46955">
    <property type="entry name" value="Putative DNA-binding domain"/>
    <property type="match status" value="1"/>
</dbReference>
<dbReference type="PANTHER" id="PTHR30204">
    <property type="entry name" value="REDOX-CYCLING DRUG-SENSING TRANSCRIPTIONAL ACTIVATOR SOXR"/>
    <property type="match status" value="1"/>
</dbReference>
<dbReference type="PROSITE" id="PS50937">
    <property type="entry name" value="HTH_MERR_2"/>
    <property type="match status" value="1"/>
</dbReference>
<evidence type="ECO:0000256" key="2">
    <source>
        <dbReference type="SAM" id="Coils"/>
    </source>
</evidence>
<dbReference type="EMBL" id="NIBG01000022">
    <property type="protein sequence ID" value="PAB57829.1"/>
    <property type="molecule type" value="Genomic_DNA"/>
</dbReference>
<dbReference type="InterPro" id="IPR000551">
    <property type="entry name" value="MerR-type_HTH_dom"/>
</dbReference>
<feature type="coiled-coil region" evidence="2">
    <location>
        <begin position="74"/>
        <end position="105"/>
    </location>
</feature>
<dbReference type="GO" id="GO:0003677">
    <property type="term" value="F:DNA binding"/>
    <property type="evidence" value="ECO:0007669"/>
    <property type="project" value="UniProtKB-KW"/>
</dbReference>
<evidence type="ECO:0000256" key="1">
    <source>
        <dbReference type="ARBA" id="ARBA00023125"/>
    </source>
</evidence>
<keyword evidence="1" id="KW-0238">DNA-binding</keyword>
<dbReference type="PANTHER" id="PTHR30204:SF96">
    <property type="entry name" value="CHROMOSOME-ANCHORING PROTEIN RACA"/>
    <property type="match status" value="1"/>
</dbReference>
<organism evidence="4 5">
    <name type="scientific">Anaeromicrobium sediminis</name>
    <dbReference type="NCBI Taxonomy" id="1478221"/>
    <lineage>
        <taxon>Bacteria</taxon>
        <taxon>Bacillati</taxon>
        <taxon>Bacillota</taxon>
        <taxon>Clostridia</taxon>
        <taxon>Peptostreptococcales</taxon>
        <taxon>Thermotaleaceae</taxon>
        <taxon>Anaeromicrobium</taxon>
    </lineage>
</organism>
<evidence type="ECO:0000313" key="4">
    <source>
        <dbReference type="EMBL" id="PAB57829.1"/>
    </source>
</evidence>
<evidence type="ECO:0000313" key="5">
    <source>
        <dbReference type="Proteomes" id="UP000216024"/>
    </source>
</evidence>
<protein>
    <recommendedName>
        <fullName evidence="3">HTH merR-type domain-containing protein</fullName>
    </recommendedName>
</protein>
<dbReference type="InterPro" id="IPR009061">
    <property type="entry name" value="DNA-bd_dom_put_sf"/>
</dbReference>
<dbReference type="RefSeq" id="WP_095135054.1">
    <property type="nucleotide sequence ID" value="NZ_NIBG01000022.1"/>
</dbReference>
<dbReference type="Pfam" id="PF13411">
    <property type="entry name" value="MerR_1"/>
    <property type="match status" value="1"/>
</dbReference>
<dbReference type="SUPFAM" id="SSF55136">
    <property type="entry name" value="Probable bacterial effector-binding domain"/>
    <property type="match status" value="1"/>
</dbReference>
<dbReference type="InterPro" id="IPR047057">
    <property type="entry name" value="MerR_fam"/>
</dbReference>
<reference evidence="4 5" key="1">
    <citation type="submission" date="2017-06" db="EMBL/GenBank/DDBJ databases">
        <title>Draft genome sequence of anaerobic fermentative bacterium Anaeromicrobium sediminis DY2726D isolated from West Pacific Ocean sediments.</title>
        <authorList>
            <person name="Zeng X."/>
        </authorList>
    </citation>
    <scope>NUCLEOTIDE SEQUENCE [LARGE SCALE GENOMIC DNA]</scope>
    <source>
        <strain evidence="4 5">DY2726D</strain>
    </source>
</reference>
<feature type="domain" description="HTH merR-type" evidence="3">
    <location>
        <begin position="6"/>
        <end position="75"/>
    </location>
</feature>
<dbReference type="Gene3D" id="3.20.80.10">
    <property type="entry name" value="Regulatory factor, effector binding domain"/>
    <property type="match status" value="1"/>
</dbReference>
<sequence length="274" mass="32650">MKKEREYLISDFAKMFNITKRTLQYYDKIDLLKPAYVKENGYRIYGENELGKLIEILIWKNIGLESDHIKKIFKDKTKENISNILEEAEEKINEEIRRIQYIKENIEVMKSNINTRTNSYDGIQIKELEERISVEIISKGFNLNQLEEIMAEGTEILKKTIAERIPFIEFGLIFNKDAVISENYTKYKGFYYSIPYNYKRKDTILMKKGKYICQWYEGKIDGIPNVIMNLMAWINSKGYDITGYILYSESFSSLYHDDYEYTYGEIQILIRENE</sequence>
<dbReference type="Proteomes" id="UP000216024">
    <property type="component" value="Unassembled WGS sequence"/>
</dbReference>
<gene>
    <name evidence="4" type="ORF">CCE28_17660</name>
</gene>
<name>A0A267ME42_9FIRM</name>
<keyword evidence="2" id="KW-0175">Coiled coil</keyword>
<dbReference type="InterPro" id="IPR011256">
    <property type="entry name" value="Reg_factor_effector_dom_sf"/>
</dbReference>
<dbReference type="OrthoDB" id="9773308at2"/>
<dbReference type="AlphaFoldDB" id="A0A267ME42"/>
<evidence type="ECO:0000259" key="3">
    <source>
        <dbReference type="PROSITE" id="PS50937"/>
    </source>
</evidence>
<keyword evidence="5" id="KW-1185">Reference proteome</keyword>
<proteinExistence type="predicted"/>